<accession>W1UZB9</accession>
<protein>
    <submittedName>
        <fullName evidence="2">Uncharacterized protein</fullName>
    </submittedName>
</protein>
<dbReference type="AlphaFoldDB" id="W1UZB9"/>
<name>W1UZB9_9FIRM</name>
<organism evidence="2 3">
    <name type="scientific">Veillonella dispar DORA_11</name>
    <dbReference type="NCBI Taxonomy" id="1403949"/>
    <lineage>
        <taxon>Bacteria</taxon>
        <taxon>Bacillati</taxon>
        <taxon>Bacillota</taxon>
        <taxon>Negativicutes</taxon>
        <taxon>Veillonellales</taxon>
        <taxon>Veillonellaceae</taxon>
        <taxon>Veillonella</taxon>
    </lineage>
</organism>
<evidence type="ECO:0000313" key="3">
    <source>
        <dbReference type="Proteomes" id="UP000018855"/>
    </source>
</evidence>
<comment type="caution">
    <text evidence="2">The sequence shown here is derived from an EMBL/GenBank/DDBJ whole genome shotgun (WGS) entry which is preliminary data.</text>
</comment>
<feature type="transmembrane region" description="Helical" evidence="1">
    <location>
        <begin position="16"/>
        <end position="43"/>
    </location>
</feature>
<evidence type="ECO:0000256" key="1">
    <source>
        <dbReference type="SAM" id="Phobius"/>
    </source>
</evidence>
<keyword evidence="1" id="KW-1133">Transmembrane helix</keyword>
<keyword evidence="1" id="KW-0812">Transmembrane</keyword>
<evidence type="ECO:0000313" key="2">
    <source>
        <dbReference type="EMBL" id="ETI98795.1"/>
    </source>
</evidence>
<dbReference type="Proteomes" id="UP000018855">
    <property type="component" value="Unassembled WGS sequence"/>
</dbReference>
<dbReference type="EMBL" id="AZMJ01000532">
    <property type="protein sequence ID" value="ETI98795.1"/>
    <property type="molecule type" value="Genomic_DNA"/>
</dbReference>
<proteinExistence type="predicted"/>
<sequence>MFNYINKAPFTMQKGALIIFIFNSICSILLSINHAIYGIIFVLRTIISPLEGL</sequence>
<gene>
    <name evidence="2" type="ORF">Q619_VDC00532G0007</name>
</gene>
<reference evidence="2 3" key="1">
    <citation type="submission" date="2013-12" db="EMBL/GenBank/DDBJ databases">
        <title>A Varibaculum cambriense genome reconstructed from a premature infant gut community with otherwise low bacterial novelty that shifts toward anaerobic metabolism during the third week of life.</title>
        <authorList>
            <person name="Brown C.T."/>
            <person name="Sharon I."/>
            <person name="Thomas B.C."/>
            <person name="Castelle C.J."/>
            <person name="Morowitz M.J."/>
            <person name="Banfield J.F."/>
        </authorList>
    </citation>
    <scope>NUCLEOTIDE SEQUENCE [LARGE SCALE GENOMIC DNA]</scope>
    <source>
        <strain evidence="3">DORA_11</strain>
    </source>
</reference>
<keyword evidence="1" id="KW-0472">Membrane</keyword>